<dbReference type="AlphaFoldDB" id="A0AAI9BYJ8"/>
<gene>
    <name evidence="1" type="ORF">QEG23_000179</name>
</gene>
<name>A0AAI9BYJ8_STEMA</name>
<accession>A0AAI9BYJ8</accession>
<dbReference type="Gene3D" id="3.30.420.40">
    <property type="match status" value="2"/>
</dbReference>
<organism evidence="1 2">
    <name type="scientific">Stenotrophomonas maltophilia</name>
    <name type="common">Pseudomonas maltophilia</name>
    <name type="synonym">Xanthomonas maltophilia</name>
    <dbReference type="NCBI Taxonomy" id="40324"/>
    <lineage>
        <taxon>Bacteria</taxon>
        <taxon>Pseudomonadati</taxon>
        <taxon>Pseudomonadota</taxon>
        <taxon>Gammaproteobacteria</taxon>
        <taxon>Lysobacterales</taxon>
        <taxon>Lysobacteraceae</taxon>
        <taxon>Stenotrophomonas</taxon>
        <taxon>Stenotrophomonas maltophilia group</taxon>
    </lineage>
</organism>
<reference evidence="1" key="1">
    <citation type="submission" date="2022-07" db="EMBL/GenBank/DDBJ databases">
        <authorList>
            <consortium name="DAFM: The Division of Animal and Food Microbiology"/>
        </authorList>
    </citation>
    <scope>NUCLEOTIDE SEQUENCE</scope>
    <source>
        <strain evidence="1">19MO01SH01-2</strain>
    </source>
</reference>
<comment type="caution">
    <text evidence="1">The sequence shown here is derived from an EMBL/GenBank/DDBJ whole genome shotgun (WGS) entry which is preliminary data.</text>
</comment>
<evidence type="ECO:0000313" key="2">
    <source>
        <dbReference type="Proteomes" id="UP001218208"/>
    </source>
</evidence>
<protein>
    <recommendedName>
        <fullName evidence="3">Molecular chaperone</fullName>
    </recommendedName>
</protein>
<dbReference type="InterPro" id="IPR043129">
    <property type="entry name" value="ATPase_NBD"/>
</dbReference>
<evidence type="ECO:0000313" key="1">
    <source>
        <dbReference type="EMBL" id="EKT4090710.1"/>
    </source>
</evidence>
<sequence>MSMDVAKARIILGNLRERIEIGDDGKFRLSGVITQNELNALELLSSDVPPQQAPRLEAANLLHTSTPPPESNVIAFPSGTTADAVEPEEAVELNLSTLYLADADSSYRVCMDFGTAMSKATFVKDDANGFEHVQVLHLGVPGDQEQIDEIMLVSSVFIDGDGLIWFGQRGVEQAQLAPEGKNLRMDNIKRALSEGVLGEPVPFAFNPTSEDLTNEDVVLAYLSFFTWAVNQSLKQEVDAIDVSRNFARRFAMPCFPRANAKIVESKLKVLLGEAQILADTFEHRMNSGIPLKSFLNACRELRSHSRIYSFIECSVTEPLGVAGSLLSWNASQDSLALVVDIGAGTSDFSLYRLNVVVDEDGEIVNASAGEVDKTARGITEAGNHLDKLLLGHILMKAGVSSSDPKFKVITHDLERSIRDYKESLFNGGVAAVTLKNGDSIEVTLEEFLALDTVRAFEESLRTTLVETLESSHPDWIEWVRASASRYLTVVLTGGGAMLPMAKKLTEGFVTAHGIRIPVIAAKPFPEWLSKDYPDLEDHYSRIAVSLGGARQNTISSMGVLRSTGIGIGGYRLDRFQSRGG</sequence>
<evidence type="ECO:0008006" key="3">
    <source>
        <dbReference type="Google" id="ProtNLM"/>
    </source>
</evidence>
<dbReference type="Gene3D" id="3.90.640.10">
    <property type="entry name" value="Actin, Chain A, domain 4"/>
    <property type="match status" value="1"/>
</dbReference>
<dbReference type="SUPFAM" id="SSF53067">
    <property type="entry name" value="Actin-like ATPase domain"/>
    <property type="match status" value="1"/>
</dbReference>
<dbReference type="RefSeq" id="WP_162621984.1">
    <property type="nucleotide sequence ID" value="NZ_CP029773.1"/>
</dbReference>
<proteinExistence type="predicted"/>
<dbReference type="EMBL" id="ABLOJW010000001">
    <property type="protein sequence ID" value="EKT4090710.1"/>
    <property type="molecule type" value="Genomic_DNA"/>
</dbReference>
<dbReference type="Proteomes" id="UP001218208">
    <property type="component" value="Unassembled WGS sequence"/>
</dbReference>